<accession>A0AAX6DVB4</accession>
<dbReference type="EMBL" id="JANAVB010041816">
    <property type="protein sequence ID" value="KAJ6795666.1"/>
    <property type="molecule type" value="Genomic_DNA"/>
</dbReference>
<name>A0AAX6DVB4_IRIPA</name>
<dbReference type="Proteomes" id="UP001140949">
    <property type="component" value="Unassembled WGS sequence"/>
</dbReference>
<dbReference type="InterPro" id="IPR045163">
    <property type="entry name" value="Focadhesin/RST1"/>
</dbReference>
<sequence>MNLCLWLRDSNFIESGEITLASTVTTVLRCLSYAPRLPALDWGAIVRRCMRYEAQLSLKLQHEQGPKLLREECINFALAHANDFSPLLLFLDELTDLSRFRKLELNLQSMLLYHLADLFKMFSSSRIEKLSSDLVAYFSSPVSSYLSYDLNQRSSLRVSFWKGLHQGLNGTLNESIYISNIEKCMEHLFFILPVPNCDSRPEAGLAGSMQEWLEAIRCLSKAPHQWLMAMLQVPDINQFHEKDNLDEVAKLITARVRLVRIGCLPISELAKLKSCILSDRSEGVWWNVLIDVVAAVSTAEVTLRRQWLLDALEISCIAEHPSTAMWFVGLLSGSCSQYMPLLVADPDSVLRDLQVTLPSLLLKSSWSPVAESVADKLWTAMERICAQKTESTSAGGGVCLPGQDHISESEARSFTSLARAVQQACISLKDYLPLHKQLRLANMEAF</sequence>
<keyword evidence="2" id="KW-1185">Reference proteome</keyword>
<proteinExistence type="predicted"/>
<dbReference type="GO" id="GO:0060147">
    <property type="term" value="P:regulation of post-transcriptional gene silencing"/>
    <property type="evidence" value="ECO:0007669"/>
    <property type="project" value="InterPro"/>
</dbReference>
<protein>
    <submittedName>
        <fullName evidence="1">Protein RST1 isoform X1</fullName>
    </submittedName>
</protein>
<evidence type="ECO:0000313" key="2">
    <source>
        <dbReference type="Proteomes" id="UP001140949"/>
    </source>
</evidence>
<reference evidence="1" key="2">
    <citation type="submission" date="2023-04" db="EMBL/GenBank/DDBJ databases">
        <authorList>
            <person name="Bruccoleri R.E."/>
            <person name="Oakeley E.J."/>
            <person name="Faust A.-M."/>
            <person name="Dessus-Babus S."/>
            <person name="Altorfer M."/>
            <person name="Burckhardt D."/>
            <person name="Oertli M."/>
            <person name="Naumann U."/>
            <person name="Petersen F."/>
            <person name="Wong J."/>
        </authorList>
    </citation>
    <scope>NUCLEOTIDE SEQUENCE</scope>
    <source>
        <strain evidence="1">GSM-AAB239-AS_SAM_17_03QT</strain>
        <tissue evidence="1">Leaf</tissue>
    </source>
</reference>
<comment type="caution">
    <text evidence="1">The sequence shown here is derived from an EMBL/GenBank/DDBJ whole genome shotgun (WGS) entry which is preliminary data.</text>
</comment>
<dbReference type="PANTHER" id="PTHR16212">
    <property type="entry name" value="FOCADHESIN FAMILY MEMBER"/>
    <property type="match status" value="1"/>
</dbReference>
<organism evidence="1 2">
    <name type="scientific">Iris pallida</name>
    <name type="common">Sweet iris</name>
    <dbReference type="NCBI Taxonomy" id="29817"/>
    <lineage>
        <taxon>Eukaryota</taxon>
        <taxon>Viridiplantae</taxon>
        <taxon>Streptophyta</taxon>
        <taxon>Embryophyta</taxon>
        <taxon>Tracheophyta</taxon>
        <taxon>Spermatophyta</taxon>
        <taxon>Magnoliopsida</taxon>
        <taxon>Liliopsida</taxon>
        <taxon>Asparagales</taxon>
        <taxon>Iridaceae</taxon>
        <taxon>Iridoideae</taxon>
        <taxon>Irideae</taxon>
        <taxon>Iris</taxon>
    </lineage>
</organism>
<evidence type="ECO:0000313" key="1">
    <source>
        <dbReference type="EMBL" id="KAJ6795666.1"/>
    </source>
</evidence>
<reference evidence="1" key="1">
    <citation type="journal article" date="2023" name="GigaByte">
        <title>Genome assembly of the bearded iris, Iris pallida Lam.</title>
        <authorList>
            <person name="Bruccoleri R.E."/>
            <person name="Oakeley E.J."/>
            <person name="Faust A.M.E."/>
            <person name="Altorfer M."/>
            <person name="Dessus-Babus S."/>
            <person name="Burckhardt D."/>
            <person name="Oertli M."/>
            <person name="Naumann U."/>
            <person name="Petersen F."/>
            <person name="Wong J."/>
        </authorList>
    </citation>
    <scope>NUCLEOTIDE SEQUENCE</scope>
    <source>
        <strain evidence="1">GSM-AAB239-AS_SAM_17_03QT</strain>
    </source>
</reference>
<dbReference type="PANTHER" id="PTHR16212:SF4">
    <property type="entry name" value="FOCADHESIN"/>
    <property type="match status" value="1"/>
</dbReference>
<dbReference type="AlphaFoldDB" id="A0AAX6DVB4"/>
<gene>
    <name evidence="1" type="ORF">M6B38_225865</name>
</gene>